<dbReference type="GO" id="GO:0017128">
    <property type="term" value="F:phospholipid scramblase activity"/>
    <property type="evidence" value="ECO:0007669"/>
    <property type="project" value="InterPro"/>
</dbReference>
<dbReference type="PANTHER" id="PTHR23248:SF63">
    <property type="entry name" value="PHOSPHOLIPID SCRAMBLASE"/>
    <property type="match status" value="1"/>
</dbReference>
<evidence type="ECO:0000256" key="2">
    <source>
        <dbReference type="SAM" id="MobiDB-lite"/>
    </source>
</evidence>
<protein>
    <submittedName>
        <fullName evidence="4">Phospholipid scramblase</fullName>
    </submittedName>
</protein>
<evidence type="ECO:0000256" key="1">
    <source>
        <dbReference type="ARBA" id="ARBA00005350"/>
    </source>
</evidence>
<accession>A0A1I7UVB9</accession>
<dbReference type="AlphaFoldDB" id="A0A1I7UVB9"/>
<dbReference type="STRING" id="1561998.A0A1I7UVB9"/>
<dbReference type="eggNOG" id="KOG0621">
    <property type="taxonomic scope" value="Eukaryota"/>
</dbReference>
<dbReference type="WBParaSite" id="Csp11.Scaffold630.g19708.t1">
    <property type="protein sequence ID" value="Csp11.Scaffold630.g19708.t1"/>
    <property type="gene ID" value="Csp11.Scaffold630.g19708"/>
</dbReference>
<feature type="region of interest" description="Disordered" evidence="2">
    <location>
        <begin position="138"/>
        <end position="166"/>
    </location>
</feature>
<name>A0A1I7UVB9_9PELO</name>
<comment type="similarity">
    <text evidence="1">Belongs to the phospholipid scramblase family.</text>
</comment>
<proteinExistence type="inferred from homology"/>
<sequence length="485" mass="54155">MIVEFDEELDVDIPCLIKEDSLKVGDVLNVSIIRGDGLPKTMTSKVLKINGSDFYTEIENIFEPMVYVTGAPFHQEIENKWTIIGMYYNFFYPLQDFISKRISYYQETLCQLDGICEITTTTPITTTTTVATTTTIDTTTSTETTTPDATTTPIVTTTPIAPTTPVPIESEKTKKEEMEKDKKDEVDNGNKIPGFELILLCVSFFLMNSPPVITRQPGYNPAFRPDEEELVLQPITTQPTVQPAPGAVWMTLPMTVPGIPTGLEYLSHLEMIQIYQLKELMEILGWETRNKYVLKNANGEQCYYAFEESDCCERCCCGGQRGFVMHIVDNFKREVLTITREFKCCGNGCGGRCCGSMSCCQQECTVSSPSMGHLGIVRQSESCCTSNFDVLDADGRVVFQIDGPDCCVLAGCGDKEFSIRAAHSETVIGAITKKWGGWLRETLTRADTFFVSFPRDLDVKLKGVLLGATFLIDFMQFEQRQNNAS</sequence>
<dbReference type="Pfam" id="PF03761">
    <property type="entry name" value="DUF316"/>
    <property type="match status" value="1"/>
</dbReference>
<dbReference type="GO" id="GO:0005886">
    <property type="term" value="C:plasma membrane"/>
    <property type="evidence" value="ECO:0007669"/>
    <property type="project" value="TreeGrafter"/>
</dbReference>
<dbReference type="InterPro" id="IPR005514">
    <property type="entry name" value="DUF316"/>
</dbReference>
<evidence type="ECO:0000313" key="4">
    <source>
        <dbReference type="WBParaSite" id="Csp11.Scaffold630.g19708.t1"/>
    </source>
</evidence>
<dbReference type="Pfam" id="PF03803">
    <property type="entry name" value="Scramblase"/>
    <property type="match status" value="1"/>
</dbReference>
<reference evidence="4" key="1">
    <citation type="submission" date="2016-11" db="UniProtKB">
        <authorList>
            <consortium name="WormBaseParasite"/>
        </authorList>
    </citation>
    <scope>IDENTIFICATION</scope>
</reference>
<dbReference type="InterPro" id="IPR025659">
    <property type="entry name" value="Tubby-like_C"/>
</dbReference>
<keyword evidence="3" id="KW-1185">Reference proteome</keyword>
<evidence type="ECO:0000313" key="3">
    <source>
        <dbReference type="Proteomes" id="UP000095282"/>
    </source>
</evidence>
<organism evidence="3 4">
    <name type="scientific">Caenorhabditis tropicalis</name>
    <dbReference type="NCBI Taxonomy" id="1561998"/>
    <lineage>
        <taxon>Eukaryota</taxon>
        <taxon>Metazoa</taxon>
        <taxon>Ecdysozoa</taxon>
        <taxon>Nematoda</taxon>
        <taxon>Chromadorea</taxon>
        <taxon>Rhabditida</taxon>
        <taxon>Rhabditina</taxon>
        <taxon>Rhabditomorpha</taxon>
        <taxon>Rhabditoidea</taxon>
        <taxon>Rhabditidae</taxon>
        <taxon>Peloderinae</taxon>
        <taxon>Caenorhabditis</taxon>
    </lineage>
</organism>
<dbReference type="Proteomes" id="UP000095282">
    <property type="component" value="Unplaced"/>
</dbReference>
<dbReference type="PANTHER" id="PTHR23248">
    <property type="entry name" value="PHOSPHOLIPID SCRAMBLASE-RELATED"/>
    <property type="match status" value="1"/>
</dbReference>
<dbReference type="SUPFAM" id="SSF54518">
    <property type="entry name" value="Tubby C-terminal domain-like"/>
    <property type="match status" value="1"/>
</dbReference>
<dbReference type="InterPro" id="IPR005552">
    <property type="entry name" value="Scramblase"/>
</dbReference>